<dbReference type="SMART" id="SM00060">
    <property type="entry name" value="FN3"/>
    <property type="match status" value="1"/>
</dbReference>
<evidence type="ECO:0000259" key="4">
    <source>
        <dbReference type="PROSITE" id="PS50853"/>
    </source>
</evidence>
<dbReference type="Proteomes" id="UP000005064">
    <property type="component" value="Unassembled WGS sequence"/>
</dbReference>
<organism evidence="5 6">
    <name type="scientific">Rhodococcus pyridinivorans AK37</name>
    <dbReference type="NCBI Taxonomy" id="1114960"/>
    <lineage>
        <taxon>Bacteria</taxon>
        <taxon>Bacillati</taxon>
        <taxon>Actinomycetota</taxon>
        <taxon>Actinomycetes</taxon>
        <taxon>Mycobacteriales</taxon>
        <taxon>Nocardiaceae</taxon>
        <taxon>Rhodococcus</taxon>
    </lineage>
</organism>
<evidence type="ECO:0000313" key="5">
    <source>
        <dbReference type="EMBL" id="EHK86373.1"/>
    </source>
</evidence>
<feature type="region of interest" description="Disordered" evidence="3">
    <location>
        <begin position="225"/>
        <end position="300"/>
    </location>
</feature>
<dbReference type="AlphaFoldDB" id="H0JL38"/>
<dbReference type="EMBL" id="AHBW01000026">
    <property type="protein sequence ID" value="EHK86373.1"/>
    <property type="molecule type" value="Genomic_DNA"/>
</dbReference>
<dbReference type="InterPro" id="IPR013783">
    <property type="entry name" value="Ig-like_fold"/>
</dbReference>
<dbReference type="InterPro" id="IPR003961">
    <property type="entry name" value="FN3_dom"/>
</dbReference>
<keyword evidence="1" id="KW-0326">Glycosidase</keyword>
<dbReference type="CDD" id="cd00063">
    <property type="entry name" value="FN3"/>
    <property type="match status" value="1"/>
</dbReference>
<accession>H0JL38</accession>
<evidence type="ECO:0000256" key="1">
    <source>
        <dbReference type="ARBA" id="ARBA00023295"/>
    </source>
</evidence>
<dbReference type="GO" id="GO:0000272">
    <property type="term" value="P:polysaccharide catabolic process"/>
    <property type="evidence" value="ECO:0007669"/>
    <property type="project" value="UniProtKB-KW"/>
</dbReference>
<keyword evidence="2" id="KW-0624">Polysaccharide degradation</keyword>
<protein>
    <submittedName>
        <fullName evidence="5">Mannan endo-1,4-beta-mannosidase</fullName>
    </submittedName>
</protein>
<dbReference type="SUPFAM" id="SSF49265">
    <property type="entry name" value="Fibronectin type III"/>
    <property type="match status" value="1"/>
</dbReference>
<proteinExistence type="predicted"/>
<keyword evidence="1" id="KW-0378">Hydrolase</keyword>
<feature type="compositionally biased region" description="Gly residues" evidence="3">
    <location>
        <begin position="270"/>
        <end position="300"/>
    </location>
</feature>
<keyword evidence="2" id="KW-0119">Carbohydrate metabolism</keyword>
<dbReference type="Gene3D" id="2.60.40.10">
    <property type="entry name" value="Immunoglobulins"/>
    <property type="match status" value="1"/>
</dbReference>
<evidence type="ECO:0000256" key="2">
    <source>
        <dbReference type="ARBA" id="ARBA00023326"/>
    </source>
</evidence>
<evidence type="ECO:0000256" key="3">
    <source>
        <dbReference type="SAM" id="MobiDB-lite"/>
    </source>
</evidence>
<feature type="compositionally biased region" description="Gly residues" evidence="3">
    <location>
        <begin position="225"/>
        <end position="260"/>
    </location>
</feature>
<dbReference type="PROSITE" id="PS50853">
    <property type="entry name" value="FN3"/>
    <property type="match status" value="1"/>
</dbReference>
<dbReference type="Pfam" id="PF00041">
    <property type="entry name" value="fn3"/>
    <property type="match status" value="1"/>
</dbReference>
<sequence>MASHARTTEGQWRDSIYSQVEGRYGKVNSFGDLIGQWILNMINNFIGDLLDALDGITFGIFNLDDLADRFRGTEARLDREVVRLDNRIDQISDELGVVQIATYGYSDRWWKPPGAYGDIILDAIGGASGGGRSNNGGSGGTYRGGLGGWSGGWDKKVLQHDQCPPYIDIVVGETAAGASSDGGHGSTGKTTTFYAPDGTILAQATGGSSINKQYGSGSNTYRVRGGAGGMSGTTGGDGGAGSFDPGGKGNPATGGGGEGENGLSVQAGKIGVGSGGGGGAQASITGSGGKGGDGGWPSGPGGGGGAYISFGFAGNGGTGSAGAGYISTRISETRVTPPSVPSGLAASAVTATSATINWAASTDDFGVDQYEVLVNNVVRGYTESTSFPLTDLTPSTTYTVKLRAVDDNGNWSAFSTVLNFTTTA</sequence>
<evidence type="ECO:0000313" key="6">
    <source>
        <dbReference type="Proteomes" id="UP000005064"/>
    </source>
</evidence>
<reference evidence="5 6" key="1">
    <citation type="submission" date="2011-12" db="EMBL/GenBank/DDBJ databases">
        <authorList>
            <person name="Kriszt B."/>
            <person name="Tancsics A."/>
            <person name="Cserhati M."/>
            <person name="Toth A."/>
            <person name="Nagy I."/>
            <person name="Horvath B."/>
            <person name="Tamura T."/>
            <person name="Kukolya J."/>
            <person name="Szoboszlay S."/>
        </authorList>
    </citation>
    <scope>NUCLEOTIDE SEQUENCE [LARGE SCALE GENOMIC DNA]</scope>
    <source>
        <strain evidence="5 6">AK37</strain>
    </source>
</reference>
<dbReference type="PATRIC" id="fig|1114960.4.peg.280"/>
<dbReference type="GO" id="GO:0016798">
    <property type="term" value="F:hydrolase activity, acting on glycosyl bonds"/>
    <property type="evidence" value="ECO:0007669"/>
    <property type="project" value="UniProtKB-KW"/>
</dbReference>
<name>H0JL38_9NOCA</name>
<dbReference type="InterPro" id="IPR036116">
    <property type="entry name" value="FN3_sf"/>
</dbReference>
<comment type="caution">
    <text evidence="5">The sequence shown here is derived from an EMBL/GenBank/DDBJ whole genome shotgun (WGS) entry which is preliminary data.</text>
</comment>
<gene>
    <name evidence="5" type="ORF">AK37_01457</name>
</gene>
<feature type="domain" description="Fibronectin type-III" evidence="4">
    <location>
        <begin position="340"/>
        <end position="424"/>
    </location>
</feature>